<dbReference type="PROSITE" id="PS50250">
    <property type="entry name" value="PCI"/>
    <property type="match status" value="1"/>
</dbReference>
<dbReference type="SMART" id="SM00088">
    <property type="entry name" value="PINT"/>
    <property type="match status" value="1"/>
</dbReference>
<proteinExistence type="inferred from homology"/>
<dbReference type="Proteomes" id="UP000281245">
    <property type="component" value="Unassembled WGS sequence"/>
</dbReference>
<accession>A0A3M7AWJ9</accession>
<evidence type="ECO:0000259" key="5">
    <source>
        <dbReference type="PROSITE" id="PS50250"/>
    </source>
</evidence>
<sequence>MNKNLPFVLSLPRRKKEADPPHRFCFLLFPVPMYHSEVSRPAAAATAAATNELAAWPMIDTRPKVLVTPDALQFAADLAPVQTGGRHSRYERSSDMGSGRVPVSSLITAETPNGTQDLRLVGENGRKYWLHQLQGLVYPFPHDVQENDRLDQLCHLIHNVALGTPHPARLIPHSGRPHVLDVGYGTGSWLYDMSDKHPKAHLVGIDTAPTRERDPEPNKDMHFLAPVDFESDDWGVPEGSFDLINMSQLCGSVRDWDRLCRRALRYLAPGTGRIQLIEIDWEPCCDDGTLPDNSPMHLWWRTICHASALNGRSIQYEHRLPRMLEQAGFEIEQNFPYTMQTWEDNKTPSTPDELRKNQVARWCMSAMGWSNADRDIPRNRCFAGLSMALFTKIERWQPAHVELLQDDLSVSLLRGDDVERLKAQMRTKSGGVLKANTMGYKDTNASNLDHISRMEQSRALNALAPFLALAKSATSPRAAADLVTQATAAPNTYVFAELLQHPQIQALAGHKQFGGHYELLKLFAWGTWEEYSAAQGLPQISDAQTTKLKLLSLLTIASQKPTASSTESNLSYTTLCSRLDLQHPIDLEHLVTQAIYNDLITATLNPADQTVVITSVAPLRDLAPGSVASMMNELAAWSGRCDAALGDLEREMEKVRAEARKRNIREQRAERQIKAAMEGGEKSGGATAHAAGGKNGHNTRGAVKRAEESEDDGDAMELDGGNALGGGGGRKRSGGGNAFGNIMGKVTGGKAR</sequence>
<feature type="region of interest" description="Disordered" evidence="4">
    <location>
        <begin position="676"/>
        <end position="752"/>
    </location>
</feature>
<comment type="caution">
    <text evidence="8">The sequence shown here is derived from an EMBL/GenBank/DDBJ whole genome shotgun (WGS) entry which is preliminary data.</text>
</comment>
<evidence type="ECO:0000256" key="4">
    <source>
        <dbReference type="SAM" id="MobiDB-lite"/>
    </source>
</evidence>
<feature type="compositionally biased region" description="Gly residues" evidence="4">
    <location>
        <begin position="722"/>
        <end position="738"/>
    </location>
</feature>
<dbReference type="Pfam" id="PF22061">
    <property type="entry name" value="CSN7_HB_subdom"/>
    <property type="match status" value="1"/>
</dbReference>
<evidence type="ECO:0000313" key="6">
    <source>
        <dbReference type="EMBL" id="RMX72742.1"/>
    </source>
</evidence>
<dbReference type="Pfam" id="PF01399">
    <property type="entry name" value="PCI"/>
    <property type="match status" value="1"/>
</dbReference>
<comment type="similarity">
    <text evidence="1">Belongs to the CSN7/EIF3M family. CSN7 subfamily.</text>
</comment>
<reference evidence="9 10" key="1">
    <citation type="journal article" date="2018" name="BMC Genomics">
        <title>Genomic evidence for intraspecific hybridization in a clonal and extremely halotolerant yeast.</title>
        <authorList>
            <person name="Gostincar C."/>
            <person name="Stajich J.E."/>
            <person name="Zupancic J."/>
            <person name="Zalar P."/>
            <person name="Gunde-Cimerman N."/>
        </authorList>
    </citation>
    <scope>NUCLEOTIDE SEQUENCE [LARGE SCALE GENOMIC DNA]</scope>
    <source>
        <strain evidence="8 10">EXF-6651</strain>
        <strain evidence="6 11">EXF-6656</strain>
        <strain evidence="7 9">EXF-6669</strain>
    </source>
</reference>
<dbReference type="Proteomes" id="UP000271337">
    <property type="component" value="Unassembled WGS sequence"/>
</dbReference>
<evidence type="ECO:0000256" key="1">
    <source>
        <dbReference type="ARBA" id="ARBA00008482"/>
    </source>
</evidence>
<keyword evidence="3" id="KW-0175">Coiled coil</keyword>
<dbReference type="Gene3D" id="3.40.50.150">
    <property type="entry name" value="Vaccinia Virus protein VP39"/>
    <property type="match status" value="1"/>
</dbReference>
<organism evidence="8 10">
    <name type="scientific">Hortaea werneckii</name>
    <name type="common">Black yeast</name>
    <name type="synonym">Cladosporium werneckii</name>
    <dbReference type="NCBI Taxonomy" id="91943"/>
    <lineage>
        <taxon>Eukaryota</taxon>
        <taxon>Fungi</taxon>
        <taxon>Dikarya</taxon>
        <taxon>Ascomycota</taxon>
        <taxon>Pezizomycotina</taxon>
        <taxon>Dothideomycetes</taxon>
        <taxon>Dothideomycetidae</taxon>
        <taxon>Mycosphaerellales</taxon>
        <taxon>Teratosphaeriaceae</taxon>
        <taxon>Hortaea</taxon>
    </lineage>
</organism>
<keyword evidence="2" id="KW-0736">Signalosome</keyword>
<dbReference type="Pfam" id="PF13489">
    <property type="entry name" value="Methyltransf_23"/>
    <property type="match status" value="1"/>
</dbReference>
<evidence type="ECO:0000256" key="3">
    <source>
        <dbReference type="SAM" id="Coils"/>
    </source>
</evidence>
<feature type="coiled-coil region" evidence="3">
    <location>
        <begin position="645"/>
        <end position="672"/>
    </location>
</feature>
<evidence type="ECO:0000313" key="11">
    <source>
        <dbReference type="Proteomes" id="UP000281245"/>
    </source>
</evidence>
<dbReference type="AlphaFoldDB" id="A0A3M7AWJ9"/>
<dbReference type="SUPFAM" id="SSF53335">
    <property type="entry name" value="S-adenosyl-L-methionine-dependent methyltransferases"/>
    <property type="match status" value="1"/>
</dbReference>
<name>A0A3M7AWJ9_HORWE</name>
<dbReference type="PANTHER" id="PTHR15350">
    <property type="entry name" value="COP9 SIGNALOSOME COMPLEX SUBUNIT 7/DENDRITIC CELL PROTEIN GA17"/>
    <property type="match status" value="1"/>
</dbReference>
<evidence type="ECO:0000256" key="2">
    <source>
        <dbReference type="ARBA" id="ARBA00022790"/>
    </source>
</evidence>
<evidence type="ECO:0000313" key="7">
    <source>
        <dbReference type="EMBL" id="RMY06290.1"/>
    </source>
</evidence>
<dbReference type="InterPro" id="IPR000717">
    <property type="entry name" value="PCI_dom"/>
</dbReference>
<dbReference type="EMBL" id="QWIL01001207">
    <property type="protein sequence ID" value="RMY06290.1"/>
    <property type="molecule type" value="Genomic_DNA"/>
</dbReference>
<evidence type="ECO:0000313" key="8">
    <source>
        <dbReference type="EMBL" id="RMY31767.1"/>
    </source>
</evidence>
<dbReference type="EMBL" id="QWIJ01002065">
    <property type="protein sequence ID" value="RMX72742.1"/>
    <property type="molecule type" value="Genomic_DNA"/>
</dbReference>
<dbReference type="PANTHER" id="PTHR15350:SF5">
    <property type="entry name" value="COP9 SIGNALOSOME COMPLEX SUBUNIT 7"/>
    <property type="match status" value="1"/>
</dbReference>
<evidence type="ECO:0000313" key="10">
    <source>
        <dbReference type="Proteomes" id="UP000276864"/>
    </source>
</evidence>
<feature type="compositionally biased region" description="Acidic residues" evidence="4">
    <location>
        <begin position="708"/>
        <end position="717"/>
    </location>
</feature>
<feature type="domain" description="PCI" evidence="5">
    <location>
        <begin position="455"/>
        <end position="618"/>
    </location>
</feature>
<dbReference type="InterPro" id="IPR045237">
    <property type="entry name" value="COPS7/eIF3m"/>
</dbReference>
<dbReference type="InterPro" id="IPR029063">
    <property type="entry name" value="SAM-dependent_MTases_sf"/>
</dbReference>
<protein>
    <recommendedName>
        <fullName evidence="5">PCI domain-containing protein</fullName>
    </recommendedName>
</protein>
<evidence type="ECO:0000313" key="9">
    <source>
        <dbReference type="Proteomes" id="UP000271337"/>
    </source>
</evidence>
<gene>
    <name evidence="8" type="ORF">D0866_07069</name>
    <name evidence="7" type="ORF">D0867_09751</name>
    <name evidence="6" type="ORF">D0869_14306</name>
</gene>
<dbReference type="EMBL" id="QWIM01000700">
    <property type="protein sequence ID" value="RMY31767.1"/>
    <property type="molecule type" value="Genomic_DNA"/>
</dbReference>
<dbReference type="VEuPathDB" id="FungiDB:BTJ68_06428"/>
<dbReference type="GO" id="GO:0008180">
    <property type="term" value="C:COP9 signalosome"/>
    <property type="evidence" value="ECO:0007669"/>
    <property type="project" value="UniProtKB-KW"/>
</dbReference>
<dbReference type="OrthoDB" id="10265275at2759"/>
<dbReference type="Proteomes" id="UP000276864">
    <property type="component" value="Unassembled WGS sequence"/>
</dbReference>